<protein>
    <submittedName>
        <fullName evidence="2">Uncharacterized protein</fullName>
    </submittedName>
</protein>
<organism evidence="1 2">
    <name type="scientific">Caenorhabditis tropicalis</name>
    <dbReference type="NCBI Taxonomy" id="1561998"/>
    <lineage>
        <taxon>Eukaryota</taxon>
        <taxon>Metazoa</taxon>
        <taxon>Ecdysozoa</taxon>
        <taxon>Nematoda</taxon>
        <taxon>Chromadorea</taxon>
        <taxon>Rhabditida</taxon>
        <taxon>Rhabditina</taxon>
        <taxon>Rhabditomorpha</taxon>
        <taxon>Rhabditoidea</taxon>
        <taxon>Rhabditidae</taxon>
        <taxon>Peloderinae</taxon>
        <taxon>Caenorhabditis</taxon>
    </lineage>
</organism>
<name>A0A1I7TRJ7_9PELO</name>
<dbReference type="WBParaSite" id="Csp11.Scaffold629.g11063.t1">
    <property type="protein sequence ID" value="Csp11.Scaffold629.g11063.t1"/>
    <property type="gene ID" value="Csp11.Scaffold629.g11063"/>
</dbReference>
<sequence>MSAIGLPLPPTEEGGEILMPPKTAIRRCSTITSFAVLARKLSFASQLSDPAQPVHPSWTVSTSSIFELQFI</sequence>
<keyword evidence="1" id="KW-1185">Reference proteome</keyword>
<dbReference type="AlphaFoldDB" id="A0A1I7TRJ7"/>
<evidence type="ECO:0000313" key="2">
    <source>
        <dbReference type="WBParaSite" id="Csp11.Scaffold629.g11063.t1"/>
    </source>
</evidence>
<proteinExistence type="predicted"/>
<accession>A0A1I7TRJ7</accession>
<dbReference type="eggNOG" id="KOG4294">
    <property type="taxonomic scope" value="Eukaryota"/>
</dbReference>
<evidence type="ECO:0000313" key="1">
    <source>
        <dbReference type="Proteomes" id="UP000095282"/>
    </source>
</evidence>
<dbReference type="Proteomes" id="UP000095282">
    <property type="component" value="Unplaced"/>
</dbReference>
<dbReference type="STRING" id="1561998.A0A1I7TRJ7"/>
<reference evidence="2" key="1">
    <citation type="submission" date="2016-11" db="UniProtKB">
        <authorList>
            <consortium name="WormBaseParasite"/>
        </authorList>
    </citation>
    <scope>IDENTIFICATION</scope>
</reference>